<dbReference type="InterPro" id="IPR005025">
    <property type="entry name" value="FMN_Rdtase-like_dom"/>
</dbReference>
<dbReference type="InterPro" id="IPR050712">
    <property type="entry name" value="NAD(P)H-dep_reductase"/>
</dbReference>
<dbReference type="GO" id="GO:0005829">
    <property type="term" value="C:cytosol"/>
    <property type="evidence" value="ECO:0007669"/>
    <property type="project" value="TreeGrafter"/>
</dbReference>
<evidence type="ECO:0000313" key="2">
    <source>
        <dbReference type="EMBL" id="BAL90292.1"/>
    </source>
</evidence>
<dbReference type="PATRIC" id="fig|512565.3.peg.5066"/>
<dbReference type="SUPFAM" id="SSF52218">
    <property type="entry name" value="Flavoproteins"/>
    <property type="match status" value="1"/>
</dbReference>
<dbReference type="InterPro" id="IPR029039">
    <property type="entry name" value="Flavoprotein-like_sf"/>
</dbReference>
<sequence length="195" mass="20077">MTTPLVVMVSGSLRPGSTSDRVAEWCARQCAEEGVRPVVLPGAALEFPFYRPGLSAGHDGVRGFLATMAAADGLVLISPAYHGTVTGLLKNALDYLNDLDGPLPFLDGRPVGCVAVGAGVQGAVSTLATLRTVSHALRAWPTPLGVTVTESGAFGVTATSAAERQCRTRMAALVGQVASMSRHLAARRAPLAAGR</sequence>
<feature type="domain" description="NADPH-dependent FMN reductase-like" evidence="1">
    <location>
        <begin position="6"/>
        <end position="145"/>
    </location>
</feature>
<dbReference type="eggNOG" id="COG0431">
    <property type="taxonomic scope" value="Bacteria"/>
</dbReference>
<dbReference type="PANTHER" id="PTHR30543:SF21">
    <property type="entry name" value="NAD(P)H-DEPENDENT FMN REDUCTASE LOT6"/>
    <property type="match status" value="1"/>
</dbReference>
<dbReference type="GO" id="GO:0010181">
    <property type="term" value="F:FMN binding"/>
    <property type="evidence" value="ECO:0007669"/>
    <property type="project" value="TreeGrafter"/>
</dbReference>
<dbReference type="Pfam" id="PF03358">
    <property type="entry name" value="FMN_red"/>
    <property type="match status" value="1"/>
</dbReference>
<organism evidence="2 3">
    <name type="scientific">Actinoplanes missouriensis (strain ATCC 14538 / DSM 43046 / CBS 188.64 / JCM 3121 / NBRC 102363 / NCIMB 12654 / NRRL B-3342 / UNCC 431)</name>
    <dbReference type="NCBI Taxonomy" id="512565"/>
    <lineage>
        <taxon>Bacteria</taxon>
        <taxon>Bacillati</taxon>
        <taxon>Actinomycetota</taxon>
        <taxon>Actinomycetes</taxon>
        <taxon>Micromonosporales</taxon>
        <taxon>Micromonosporaceae</taxon>
        <taxon>Actinoplanes</taxon>
    </lineage>
</organism>
<accession>I0HBA5</accession>
<evidence type="ECO:0000313" key="3">
    <source>
        <dbReference type="Proteomes" id="UP000007882"/>
    </source>
</evidence>
<dbReference type="RefSeq" id="WP_014445181.1">
    <property type="nucleotide sequence ID" value="NC_017093.1"/>
</dbReference>
<gene>
    <name evidence="2" type="ordered locus">AMIS_50720</name>
</gene>
<dbReference type="HOGENOM" id="CLU_055322_1_1_11"/>
<dbReference type="Proteomes" id="UP000007882">
    <property type="component" value="Chromosome"/>
</dbReference>
<dbReference type="PANTHER" id="PTHR30543">
    <property type="entry name" value="CHROMATE REDUCTASE"/>
    <property type="match status" value="1"/>
</dbReference>
<dbReference type="OrthoDB" id="9812295at2"/>
<protein>
    <submittedName>
        <fullName evidence="2">Putative NADPH-dependent FMN reductase</fullName>
    </submittedName>
</protein>
<name>I0HBA5_ACTM4</name>
<dbReference type="EMBL" id="AP012319">
    <property type="protein sequence ID" value="BAL90292.1"/>
    <property type="molecule type" value="Genomic_DNA"/>
</dbReference>
<reference evidence="2 3" key="1">
    <citation type="submission" date="2012-02" db="EMBL/GenBank/DDBJ databases">
        <title>Complete genome sequence of Actinoplanes missouriensis 431 (= NBRC 102363).</title>
        <authorList>
            <person name="Ohnishi Y."/>
            <person name="Ishikawa J."/>
            <person name="Sekine M."/>
            <person name="Hosoyama A."/>
            <person name="Harada T."/>
            <person name="Narita H."/>
            <person name="Hata T."/>
            <person name="Konno Y."/>
            <person name="Tutikane K."/>
            <person name="Fujita N."/>
            <person name="Horinouchi S."/>
            <person name="Hayakawa M."/>
        </authorList>
    </citation>
    <scope>NUCLEOTIDE SEQUENCE [LARGE SCALE GENOMIC DNA]</scope>
    <source>
        <strain evidence="3">ATCC 14538 / DSM 43046 / CBS 188.64 / JCM 3121 / NBRC 102363 / NCIMB 12654 / NRRL B-3342 / UNCC 431</strain>
    </source>
</reference>
<dbReference type="Gene3D" id="3.40.50.360">
    <property type="match status" value="1"/>
</dbReference>
<keyword evidence="3" id="KW-1185">Reference proteome</keyword>
<dbReference type="AlphaFoldDB" id="I0HBA5"/>
<proteinExistence type="predicted"/>
<evidence type="ECO:0000259" key="1">
    <source>
        <dbReference type="Pfam" id="PF03358"/>
    </source>
</evidence>
<dbReference type="GO" id="GO:0016491">
    <property type="term" value="F:oxidoreductase activity"/>
    <property type="evidence" value="ECO:0007669"/>
    <property type="project" value="InterPro"/>
</dbReference>
<dbReference type="KEGG" id="ams:AMIS_50720"/>
<dbReference type="STRING" id="512565.AMIS_50720"/>